<evidence type="ECO:0000256" key="3">
    <source>
        <dbReference type="ARBA" id="ARBA00022475"/>
    </source>
</evidence>
<protein>
    <submittedName>
        <fullName evidence="9">ABC transporter permease subunit</fullName>
    </submittedName>
</protein>
<sequence length="272" mass="29083">MVRELLRDRTAAIALFLIAAVILLGLGADLLPLNDPNKVNILAKLKGPSAAYPFGTDHLGRCVLSRLIHGIRPTVLLSLVTMACTLGLGISIGLFSGYAKGPVDELLMRLCDVMLSFPSQVMILAVVGMLGPGMSNVIIANILVKWAWYARMIRGSVLQYVDRGYVAYSRTVGTGTAFILFRHLLPAVATEVLVLASLDTGWVILNISTLSFLGLGVQAPTAEWGAILNEAKNVMMQAPSLMIAPGLAILAVVSAFNFLGDSLRDILDPKRA</sequence>
<feature type="transmembrane region" description="Helical" evidence="7">
    <location>
        <begin position="75"/>
        <end position="99"/>
    </location>
</feature>
<comment type="similarity">
    <text evidence="7">Belongs to the binding-protein-dependent transport system permease family.</text>
</comment>
<keyword evidence="5 7" id="KW-1133">Transmembrane helix</keyword>
<reference evidence="10" key="1">
    <citation type="submission" date="2021-04" db="EMBL/GenBank/DDBJ databases">
        <title>A novel Synergistetes isolate from a pyrite-forming mixed culture.</title>
        <authorList>
            <person name="Bunk B."/>
            <person name="Sproer C."/>
            <person name="Spring S."/>
            <person name="Pester M."/>
        </authorList>
    </citation>
    <scope>NUCLEOTIDE SEQUENCE [LARGE SCALE GENOMIC DNA]</scope>
    <source>
        <strain evidence="10">J.5.4.2-T.3.5.2</strain>
    </source>
</reference>
<evidence type="ECO:0000256" key="6">
    <source>
        <dbReference type="ARBA" id="ARBA00023136"/>
    </source>
</evidence>
<feature type="transmembrane region" description="Helical" evidence="7">
    <location>
        <begin position="12"/>
        <end position="31"/>
    </location>
</feature>
<proteinExistence type="inferred from homology"/>
<dbReference type="SUPFAM" id="SSF161098">
    <property type="entry name" value="MetI-like"/>
    <property type="match status" value="1"/>
</dbReference>
<organism evidence="9 10">
    <name type="scientific">Aminithiophilus ramosus</name>
    <dbReference type="NCBI Taxonomy" id="3029084"/>
    <lineage>
        <taxon>Bacteria</taxon>
        <taxon>Thermotogati</taxon>
        <taxon>Synergistota</taxon>
        <taxon>Synergistia</taxon>
        <taxon>Synergistales</taxon>
        <taxon>Aminithiophilaceae</taxon>
        <taxon>Aminithiophilus</taxon>
    </lineage>
</organism>
<dbReference type="InterPro" id="IPR035906">
    <property type="entry name" value="MetI-like_sf"/>
</dbReference>
<dbReference type="PANTHER" id="PTHR43386:SF1">
    <property type="entry name" value="D,D-DIPEPTIDE TRANSPORT SYSTEM PERMEASE PROTEIN DDPC-RELATED"/>
    <property type="match status" value="1"/>
</dbReference>
<dbReference type="CDD" id="cd06261">
    <property type="entry name" value="TM_PBP2"/>
    <property type="match status" value="1"/>
</dbReference>
<evidence type="ECO:0000256" key="1">
    <source>
        <dbReference type="ARBA" id="ARBA00004651"/>
    </source>
</evidence>
<dbReference type="RefSeq" id="WP_274373776.1">
    <property type="nucleotide sequence ID" value="NZ_CP072943.1"/>
</dbReference>
<keyword evidence="3" id="KW-1003">Cell membrane</keyword>
<dbReference type="PANTHER" id="PTHR43386">
    <property type="entry name" value="OLIGOPEPTIDE TRANSPORT SYSTEM PERMEASE PROTEIN APPC"/>
    <property type="match status" value="1"/>
</dbReference>
<evidence type="ECO:0000256" key="7">
    <source>
        <dbReference type="RuleBase" id="RU363032"/>
    </source>
</evidence>
<accession>A0A9Q7A8L3</accession>
<keyword evidence="2 7" id="KW-0813">Transport</keyword>
<name>A0A9Q7A8L3_9BACT</name>
<dbReference type="Pfam" id="PF00528">
    <property type="entry name" value="BPD_transp_1"/>
    <property type="match status" value="1"/>
</dbReference>
<keyword evidence="4 7" id="KW-0812">Transmembrane</keyword>
<keyword evidence="10" id="KW-1185">Reference proteome</keyword>
<evidence type="ECO:0000256" key="4">
    <source>
        <dbReference type="ARBA" id="ARBA00022692"/>
    </source>
</evidence>
<dbReference type="GO" id="GO:0055085">
    <property type="term" value="P:transmembrane transport"/>
    <property type="evidence" value="ECO:0007669"/>
    <property type="project" value="InterPro"/>
</dbReference>
<dbReference type="PROSITE" id="PS50928">
    <property type="entry name" value="ABC_TM1"/>
    <property type="match status" value="1"/>
</dbReference>
<dbReference type="EMBL" id="CP072943">
    <property type="protein sequence ID" value="QTX32536.1"/>
    <property type="molecule type" value="Genomic_DNA"/>
</dbReference>
<dbReference type="InterPro" id="IPR053474">
    <property type="entry name" value="Staphylopine_ABC_permease"/>
</dbReference>
<dbReference type="Gene3D" id="1.10.3720.10">
    <property type="entry name" value="MetI-like"/>
    <property type="match status" value="1"/>
</dbReference>
<keyword evidence="6 7" id="KW-0472">Membrane</keyword>
<dbReference type="GO" id="GO:0005886">
    <property type="term" value="C:plasma membrane"/>
    <property type="evidence" value="ECO:0007669"/>
    <property type="project" value="UniProtKB-SubCell"/>
</dbReference>
<dbReference type="AlphaFoldDB" id="A0A9Q7A8L3"/>
<feature type="transmembrane region" description="Helical" evidence="7">
    <location>
        <begin position="165"/>
        <end position="185"/>
    </location>
</feature>
<dbReference type="InterPro" id="IPR050366">
    <property type="entry name" value="BP-dependent_transpt_permease"/>
</dbReference>
<feature type="transmembrane region" description="Helical" evidence="7">
    <location>
        <begin position="238"/>
        <end position="259"/>
    </location>
</feature>
<dbReference type="InterPro" id="IPR000515">
    <property type="entry name" value="MetI-like"/>
</dbReference>
<evidence type="ECO:0000259" key="8">
    <source>
        <dbReference type="PROSITE" id="PS50928"/>
    </source>
</evidence>
<evidence type="ECO:0000256" key="2">
    <source>
        <dbReference type="ARBA" id="ARBA00022448"/>
    </source>
</evidence>
<comment type="subcellular location">
    <subcellularLocation>
        <location evidence="1 7">Cell membrane</location>
        <topology evidence="1 7">Multi-pass membrane protein</topology>
    </subcellularLocation>
</comment>
<dbReference type="KEGG" id="aram:KAR29_00895"/>
<dbReference type="Proteomes" id="UP000671879">
    <property type="component" value="Chromosome"/>
</dbReference>
<feature type="transmembrane region" description="Helical" evidence="7">
    <location>
        <begin position="119"/>
        <end position="144"/>
    </location>
</feature>
<evidence type="ECO:0000313" key="9">
    <source>
        <dbReference type="EMBL" id="QTX32536.1"/>
    </source>
</evidence>
<evidence type="ECO:0000313" key="10">
    <source>
        <dbReference type="Proteomes" id="UP000671879"/>
    </source>
</evidence>
<dbReference type="NCBIfam" id="NF045473">
    <property type="entry name" value="Opp1C"/>
    <property type="match status" value="1"/>
</dbReference>
<gene>
    <name evidence="9" type="ORF">KAR29_00895</name>
</gene>
<feature type="domain" description="ABC transmembrane type-1" evidence="8">
    <location>
        <begin position="71"/>
        <end position="260"/>
    </location>
</feature>
<evidence type="ECO:0000256" key="5">
    <source>
        <dbReference type="ARBA" id="ARBA00022989"/>
    </source>
</evidence>
<feature type="transmembrane region" description="Helical" evidence="7">
    <location>
        <begin position="200"/>
        <end position="217"/>
    </location>
</feature>